<gene>
    <name evidence="2" type="ORF">AG1IA_07388</name>
</gene>
<protein>
    <submittedName>
        <fullName evidence="2">Uncharacterized protein</fullName>
    </submittedName>
</protein>
<keyword evidence="1" id="KW-0812">Transmembrane</keyword>
<dbReference type="HOGENOM" id="CLU_452113_0_0_1"/>
<organism evidence="2 3">
    <name type="scientific">Thanatephorus cucumeris (strain AG1-IA)</name>
    <name type="common">Rice sheath blight fungus</name>
    <name type="synonym">Rhizoctonia solani</name>
    <dbReference type="NCBI Taxonomy" id="983506"/>
    <lineage>
        <taxon>Eukaryota</taxon>
        <taxon>Fungi</taxon>
        <taxon>Dikarya</taxon>
        <taxon>Basidiomycota</taxon>
        <taxon>Agaricomycotina</taxon>
        <taxon>Agaricomycetes</taxon>
        <taxon>Cantharellales</taxon>
        <taxon>Ceratobasidiaceae</taxon>
        <taxon>Rhizoctonia</taxon>
        <taxon>Rhizoctonia solani AG-1</taxon>
    </lineage>
</organism>
<dbReference type="Proteomes" id="UP000011668">
    <property type="component" value="Unassembled WGS sequence"/>
</dbReference>
<proteinExistence type="predicted"/>
<dbReference type="EMBL" id="AFRT01002125">
    <property type="protein sequence ID" value="ELU38574.1"/>
    <property type="molecule type" value="Genomic_DNA"/>
</dbReference>
<name>L8WQF4_THACA</name>
<evidence type="ECO:0000256" key="1">
    <source>
        <dbReference type="SAM" id="Phobius"/>
    </source>
</evidence>
<accession>L8WQF4</accession>
<dbReference type="AlphaFoldDB" id="L8WQF4"/>
<reference evidence="2 3" key="1">
    <citation type="journal article" date="2013" name="Nat. Commun.">
        <title>The evolution and pathogenic mechanisms of the rice sheath blight pathogen.</title>
        <authorList>
            <person name="Zheng A."/>
            <person name="Lin R."/>
            <person name="Xu L."/>
            <person name="Qin P."/>
            <person name="Tang C."/>
            <person name="Ai P."/>
            <person name="Zhang D."/>
            <person name="Liu Y."/>
            <person name="Sun Z."/>
            <person name="Feng H."/>
            <person name="Wang Y."/>
            <person name="Chen Y."/>
            <person name="Liang X."/>
            <person name="Fu R."/>
            <person name="Li Q."/>
            <person name="Zhang J."/>
            <person name="Yu X."/>
            <person name="Xie Z."/>
            <person name="Ding L."/>
            <person name="Guan P."/>
            <person name="Tang J."/>
            <person name="Liang Y."/>
            <person name="Wang S."/>
            <person name="Deng Q."/>
            <person name="Li S."/>
            <person name="Zhu J."/>
            <person name="Wang L."/>
            <person name="Liu H."/>
            <person name="Li P."/>
        </authorList>
    </citation>
    <scope>NUCLEOTIDE SEQUENCE [LARGE SCALE GENOMIC DNA]</scope>
    <source>
        <strain evidence="3">AG-1 IA</strain>
    </source>
</reference>
<keyword evidence="3" id="KW-1185">Reference proteome</keyword>
<evidence type="ECO:0000313" key="3">
    <source>
        <dbReference type="Proteomes" id="UP000011668"/>
    </source>
</evidence>
<keyword evidence="1" id="KW-1133">Transmembrane helix</keyword>
<sequence length="604" mass="67183">MLISLEERSLSRPHSVATDSFRDPSFGGSAKVGFSQTERACRCLARDVYLLASVSLGLTTGISWLAVMRYRFHTNILFSLFFRQYHRFSGSYRLASWNRPPSPVDSLVPSTPHWIYSELPGDRVLLLVYRLALLFCSRPFVVNGPDRAKKKSHSSSLLDYTGLPVPYALDWPIPQDLSGTGDGLVARKGSARPSQLARSDRETVRMTLEQFLLPPLKKNRSLEVVALFVDSSRMADAILYIRMRGWNYLDRCLRQIQRLLCTGRVGARFAVTCRANFHGRKGHNHMWSLCPHDLGDRNRAWYILDDVLGGQPGPHRVRLLPPNLRPAYKLIPLQSDLLNNSGLGPEVRRVCKREFLRRMPKIGSENWNFRPGKYCCSPFACGQYAAQLCSTMPARSPGTHYIAPNWPSPFACRHPTAGSSIRFLVLRSLGVCSAPIGLCNDEPRSNFTNRSIYSTAHLFWGCHATTCHSPISSYAFITETSPVWSVKVAIGHALPCGRLAPLTDPSGVIDSGDRNGIVDGWPVGISLSCPHELVFAAISCGVKSLPALIRTGLRRRVYRESASPSMLACQVRQTFYLGERPPTACIILAPLGTVWTLAWIVGGT</sequence>
<evidence type="ECO:0000313" key="2">
    <source>
        <dbReference type="EMBL" id="ELU38574.1"/>
    </source>
</evidence>
<feature type="transmembrane region" description="Helical" evidence="1">
    <location>
        <begin position="48"/>
        <end position="67"/>
    </location>
</feature>
<keyword evidence="1" id="KW-0472">Membrane</keyword>
<comment type="caution">
    <text evidence="2">The sequence shown here is derived from an EMBL/GenBank/DDBJ whole genome shotgun (WGS) entry which is preliminary data.</text>
</comment>